<dbReference type="CDD" id="cd05804">
    <property type="entry name" value="StaR_like"/>
    <property type="match status" value="1"/>
</dbReference>
<proteinExistence type="inferred from homology"/>
<evidence type="ECO:0000313" key="6">
    <source>
        <dbReference type="Proteomes" id="UP000835052"/>
    </source>
</evidence>
<name>A0A8S1HFJ4_9PELO</name>
<reference evidence="5" key="1">
    <citation type="submission" date="2020-10" db="EMBL/GenBank/DDBJ databases">
        <authorList>
            <person name="Kikuchi T."/>
        </authorList>
    </citation>
    <scope>NUCLEOTIDE SEQUENCE</scope>
    <source>
        <strain evidence="5">NKZ352</strain>
    </source>
</reference>
<evidence type="ECO:0000256" key="1">
    <source>
        <dbReference type="ARBA" id="ARBA00005857"/>
    </source>
</evidence>
<dbReference type="InterPro" id="IPR011990">
    <property type="entry name" value="TPR-like_helical_dom_sf"/>
</dbReference>
<protein>
    <recommendedName>
        <fullName evidence="2">Tetratricopeptide repeat protein 38</fullName>
    </recommendedName>
</protein>
<gene>
    <name evidence="5" type="ORF">CAUJ_LOCUS9944</name>
</gene>
<dbReference type="PANTHER" id="PTHR16263:SF4">
    <property type="entry name" value="TETRATRICOPEPTIDE REPEAT PROTEIN 38"/>
    <property type="match status" value="1"/>
</dbReference>
<sequence length="516" mass="58865">MLAVACVPFLRLPFLEKTLSFRVAFFICKKKEPQQSSIDLSNPTKMAQWCAANLRNCEGWKSSGLELSTTSDECSRMFDASLRQIVSWADCEVLGGLRHTMVAMFEADPAAVMPRALSLGLNGLGTEKVARANAEFRQELENLEKDAAEYGNPREQKHAKAVALWGRGYHRAAADLWNEILEHHHNDLLAVKFAHDAHFFMGDCKGKRDSVQKVIGKWNSSEPCYSFLHGMLAFGLEECEEYENAEKEANKALELNRFDCWATHAKAHVMEMNGRYEEGINFMLSTEEDWKQGWIIAAHNYWHTSLFYIEKSDYESALAIYDKEVAHRYNRTHSLLDMVDAASLLWRLELEGVDVGKERWQKVENLGVHVDQHSIVFNDVHMGPALFRQGEEETEQKLYDSLISYANTTEEDNAKISARTGLPLYEGMLAFARKNYDEAAKKLIPIRRNVYEIGGSHAQRDIFTQTLIQSCILAGDESLWKMTPQLLRERNDMKSPSPLAERLAQKFRAHHPISPI</sequence>
<evidence type="ECO:0000256" key="4">
    <source>
        <dbReference type="ARBA" id="ARBA00022803"/>
    </source>
</evidence>
<dbReference type="AlphaFoldDB" id="A0A8S1HFJ4"/>
<evidence type="ECO:0000256" key="3">
    <source>
        <dbReference type="ARBA" id="ARBA00022737"/>
    </source>
</evidence>
<dbReference type="SUPFAM" id="SSF48452">
    <property type="entry name" value="TPR-like"/>
    <property type="match status" value="1"/>
</dbReference>
<dbReference type="EMBL" id="CAJGYM010000040">
    <property type="protein sequence ID" value="CAD6194025.1"/>
    <property type="molecule type" value="Genomic_DNA"/>
</dbReference>
<accession>A0A8S1HFJ4</accession>
<keyword evidence="3" id="KW-0677">Repeat</keyword>
<comment type="caution">
    <text evidence="5">The sequence shown here is derived from an EMBL/GenBank/DDBJ whole genome shotgun (WGS) entry which is preliminary data.</text>
</comment>
<dbReference type="OrthoDB" id="1427555at2759"/>
<keyword evidence="4" id="KW-0802">TPR repeat</keyword>
<dbReference type="PANTHER" id="PTHR16263">
    <property type="entry name" value="TETRATRICOPEPTIDE REPEAT PROTEIN 38"/>
    <property type="match status" value="1"/>
</dbReference>
<comment type="similarity">
    <text evidence="1">Belongs to the TTC38 family.</text>
</comment>
<evidence type="ECO:0000256" key="2">
    <source>
        <dbReference type="ARBA" id="ARBA00019992"/>
    </source>
</evidence>
<dbReference type="Gene3D" id="1.25.40.10">
    <property type="entry name" value="Tetratricopeptide repeat domain"/>
    <property type="match status" value="1"/>
</dbReference>
<organism evidence="5 6">
    <name type="scientific">Caenorhabditis auriculariae</name>
    <dbReference type="NCBI Taxonomy" id="2777116"/>
    <lineage>
        <taxon>Eukaryota</taxon>
        <taxon>Metazoa</taxon>
        <taxon>Ecdysozoa</taxon>
        <taxon>Nematoda</taxon>
        <taxon>Chromadorea</taxon>
        <taxon>Rhabditida</taxon>
        <taxon>Rhabditina</taxon>
        <taxon>Rhabditomorpha</taxon>
        <taxon>Rhabditoidea</taxon>
        <taxon>Rhabditidae</taxon>
        <taxon>Peloderinae</taxon>
        <taxon>Caenorhabditis</taxon>
    </lineage>
</organism>
<dbReference type="InterPro" id="IPR033891">
    <property type="entry name" value="TTC38"/>
</dbReference>
<evidence type="ECO:0000313" key="5">
    <source>
        <dbReference type="EMBL" id="CAD6194025.1"/>
    </source>
</evidence>
<keyword evidence="6" id="KW-1185">Reference proteome</keyword>
<dbReference type="Proteomes" id="UP000835052">
    <property type="component" value="Unassembled WGS sequence"/>
</dbReference>